<sequence length="282" mass="29099">MIASVRAELLRLSKWPATWIILGTWFALSLAFGYLFDYLVYRREVEGPRAEASGRAAELLASLLPEQAPTVLVQGLPMFGGALVLIFGALAVGNGYTWGTWKTVFTTGPRRLTVWGGTLGALGVVLMGLVLGTLALDLVAALAVAWAESQPVTWPGVIDVLEAFGSALLITGMWLAAGVLLGTLTRGPLATGLGLVWVLVVENLLRGVGGALDAVARVSDLLPGTAAGSLAGALGAAAAGEPDGTPGVLTVWDGGMATLLLGGYLLLFLVLAATLTVRRDVP</sequence>
<accession>A0A3D9VI21</accession>
<feature type="transmembrane region" description="Helical" evidence="1">
    <location>
        <begin position="157"/>
        <end position="177"/>
    </location>
</feature>
<keyword evidence="1" id="KW-1133">Transmembrane helix</keyword>
<organism evidence="2 3">
    <name type="scientific">Thermasporomyces composti</name>
    <dbReference type="NCBI Taxonomy" id="696763"/>
    <lineage>
        <taxon>Bacteria</taxon>
        <taxon>Bacillati</taxon>
        <taxon>Actinomycetota</taxon>
        <taxon>Actinomycetes</taxon>
        <taxon>Propionibacteriales</taxon>
        <taxon>Nocardioidaceae</taxon>
        <taxon>Thermasporomyces</taxon>
    </lineage>
</organism>
<evidence type="ECO:0008006" key="4">
    <source>
        <dbReference type="Google" id="ProtNLM"/>
    </source>
</evidence>
<comment type="caution">
    <text evidence="2">The sequence shown here is derived from an EMBL/GenBank/DDBJ whole genome shotgun (WGS) entry which is preliminary data.</text>
</comment>
<evidence type="ECO:0000256" key="1">
    <source>
        <dbReference type="SAM" id="Phobius"/>
    </source>
</evidence>
<keyword evidence="1" id="KW-0812">Transmembrane</keyword>
<evidence type="ECO:0000313" key="3">
    <source>
        <dbReference type="Proteomes" id="UP000256485"/>
    </source>
</evidence>
<keyword evidence="3" id="KW-1185">Reference proteome</keyword>
<gene>
    <name evidence="2" type="ORF">DFJ64_2387</name>
</gene>
<dbReference type="RefSeq" id="WP_115850497.1">
    <property type="nucleotide sequence ID" value="NZ_QTUC01000001.1"/>
</dbReference>
<feature type="transmembrane region" description="Helical" evidence="1">
    <location>
        <begin position="189"/>
        <end position="209"/>
    </location>
</feature>
<dbReference type="Proteomes" id="UP000256485">
    <property type="component" value="Unassembled WGS sequence"/>
</dbReference>
<reference evidence="2 3" key="1">
    <citation type="submission" date="2018-08" db="EMBL/GenBank/DDBJ databases">
        <title>Sequencing the genomes of 1000 actinobacteria strains.</title>
        <authorList>
            <person name="Klenk H.-P."/>
        </authorList>
    </citation>
    <scope>NUCLEOTIDE SEQUENCE [LARGE SCALE GENOMIC DNA]</scope>
    <source>
        <strain evidence="2 3">DSM 22891</strain>
    </source>
</reference>
<feature type="transmembrane region" description="Helical" evidence="1">
    <location>
        <begin position="112"/>
        <end position="145"/>
    </location>
</feature>
<name>A0A3D9VI21_THECX</name>
<evidence type="ECO:0000313" key="2">
    <source>
        <dbReference type="EMBL" id="REF36951.1"/>
    </source>
</evidence>
<dbReference type="OrthoDB" id="3376858at2"/>
<dbReference type="EMBL" id="QTUC01000001">
    <property type="protein sequence ID" value="REF36951.1"/>
    <property type="molecule type" value="Genomic_DNA"/>
</dbReference>
<dbReference type="AlphaFoldDB" id="A0A3D9VI21"/>
<proteinExistence type="predicted"/>
<feature type="transmembrane region" description="Helical" evidence="1">
    <location>
        <begin position="259"/>
        <end position="277"/>
    </location>
</feature>
<protein>
    <recommendedName>
        <fullName evidence="4">ABC-type transport system involved in multi-copper enzyme maturation permease subunit</fullName>
    </recommendedName>
</protein>
<feature type="transmembrane region" description="Helical" evidence="1">
    <location>
        <begin position="20"/>
        <end position="41"/>
    </location>
</feature>
<feature type="transmembrane region" description="Helical" evidence="1">
    <location>
        <begin position="71"/>
        <end position="92"/>
    </location>
</feature>
<keyword evidence="1" id="KW-0472">Membrane</keyword>